<feature type="transmembrane region" description="Helical" evidence="4">
    <location>
        <begin position="429"/>
        <end position="448"/>
    </location>
</feature>
<evidence type="ECO:0000256" key="2">
    <source>
        <dbReference type="ARBA" id="ARBA00022989"/>
    </source>
</evidence>
<dbReference type="PANTHER" id="PTHR11360">
    <property type="entry name" value="MONOCARBOXYLATE TRANSPORTER"/>
    <property type="match status" value="1"/>
</dbReference>
<dbReference type="PROSITE" id="PS50850">
    <property type="entry name" value="MFS"/>
    <property type="match status" value="1"/>
</dbReference>
<organism evidence="6 7">
    <name type="scientific">Pseudomonas salomonii</name>
    <dbReference type="NCBI Taxonomy" id="191391"/>
    <lineage>
        <taxon>Bacteria</taxon>
        <taxon>Pseudomonadati</taxon>
        <taxon>Pseudomonadota</taxon>
        <taxon>Gammaproteobacteria</taxon>
        <taxon>Pseudomonadales</taxon>
        <taxon>Pseudomonadaceae</taxon>
        <taxon>Pseudomonas</taxon>
    </lineage>
</organism>
<keyword evidence="3 4" id="KW-0472">Membrane</keyword>
<accession>A0A3M4QSI4</accession>
<dbReference type="Pfam" id="PF07690">
    <property type="entry name" value="MFS_1"/>
    <property type="match status" value="1"/>
</dbReference>
<dbReference type="CDD" id="cd17353">
    <property type="entry name" value="MFS_OFA_like"/>
    <property type="match status" value="1"/>
</dbReference>
<feature type="transmembrane region" description="Helical" evidence="4">
    <location>
        <begin position="36"/>
        <end position="60"/>
    </location>
</feature>
<feature type="transmembrane region" description="Helical" evidence="4">
    <location>
        <begin position="528"/>
        <end position="550"/>
    </location>
</feature>
<feature type="transmembrane region" description="Helical" evidence="4">
    <location>
        <begin position="95"/>
        <end position="114"/>
    </location>
</feature>
<dbReference type="EMBL" id="RBRL01000018">
    <property type="protein sequence ID" value="RMQ93220.1"/>
    <property type="molecule type" value="Genomic_DNA"/>
</dbReference>
<gene>
    <name evidence="6" type="ORF">ALP97_05158</name>
</gene>
<evidence type="ECO:0000313" key="7">
    <source>
        <dbReference type="Proteomes" id="UP000277179"/>
    </source>
</evidence>
<dbReference type="Proteomes" id="UP000277179">
    <property type="component" value="Unassembled WGS sequence"/>
</dbReference>
<evidence type="ECO:0000256" key="4">
    <source>
        <dbReference type="SAM" id="Phobius"/>
    </source>
</evidence>
<proteinExistence type="predicted"/>
<feature type="transmembrane region" description="Helical" evidence="4">
    <location>
        <begin position="191"/>
        <end position="214"/>
    </location>
</feature>
<dbReference type="SUPFAM" id="SSF103473">
    <property type="entry name" value="MFS general substrate transporter"/>
    <property type="match status" value="1"/>
</dbReference>
<evidence type="ECO:0000256" key="3">
    <source>
        <dbReference type="ARBA" id="ARBA00023136"/>
    </source>
</evidence>
<dbReference type="Gene3D" id="1.20.1250.20">
    <property type="entry name" value="MFS general substrate transporter like domains"/>
    <property type="match status" value="2"/>
</dbReference>
<feature type="transmembrane region" description="Helical" evidence="4">
    <location>
        <begin position="328"/>
        <end position="348"/>
    </location>
</feature>
<feature type="transmembrane region" description="Helical" evidence="4">
    <location>
        <begin position="285"/>
        <end position="308"/>
    </location>
</feature>
<dbReference type="PANTHER" id="PTHR11360:SF317">
    <property type="entry name" value="MAJOR FACILITATOR SUPERFAMILY (MFS) PROFILE DOMAIN-CONTAINING PROTEIN-RELATED"/>
    <property type="match status" value="1"/>
</dbReference>
<dbReference type="GO" id="GO:0022857">
    <property type="term" value="F:transmembrane transporter activity"/>
    <property type="evidence" value="ECO:0007669"/>
    <property type="project" value="InterPro"/>
</dbReference>
<feature type="domain" description="Major facilitator superfamily (MFS) profile" evidence="5">
    <location>
        <begin position="42"/>
        <end position="492"/>
    </location>
</feature>
<evidence type="ECO:0000256" key="1">
    <source>
        <dbReference type="ARBA" id="ARBA00022692"/>
    </source>
</evidence>
<keyword evidence="2 4" id="KW-1133">Transmembrane helix</keyword>
<dbReference type="InterPro" id="IPR050327">
    <property type="entry name" value="Proton-linked_MCT"/>
</dbReference>
<feature type="transmembrane region" description="Helical" evidence="4">
    <location>
        <begin position="151"/>
        <end position="170"/>
    </location>
</feature>
<keyword evidence="1 4" id="KW-0812">Transmembrane</keyword>
<dbReference type="AlphaFoldDB" id="A0A3M4QSI4"/>
<reference evidence="6 7" key="1">
    <citation type="submission" date="2018-08" db="EMBL/GenBank/DDBJ databases">
        <title>Recombination of ecologically and evolutionarily significant loci maintains genetic cohesion in the Pseudomonas syringae species complex.</title>
        <authorList>
            <person name="Dillon M."/>
            <person name="Thakur S."/>
            <person name="Almeida R.N.D."/>
            <person name="Weir B.S."/>
            <person name="Guttman D.S."/>
        </authorList>
    </citation>
    <scope>NUCLEOTIDE SEQUENCE [LARGE SCALE GENOMIC DNA]</scope>
    <source>
        <strain evidence="6 7">ICMP 11288</strain>
    </source>
</reference>
<evidence type="ECO:0000313" key="6">
    <source>
        <dbReference type="EMBL" id="RMQ93220.1"/>
    </source>
</evidence>
<comment type="caution">
    <text evidence="6">The sequence shown here is derived from an EMBL/GenBank/DDBJ whole genome shotgun (WGS) entry which is preliminary data.</text>
</comment>
<feature type="transmembrane region" description="Helical" evidence="4">
    <location>
        <begin position="468"/>
        <end position="487"/>
    </location>
</feature>
<feature type="transmembrane region" description="Helical" evidence="4">
    <location>
        <begin position="126"/>
        <end position="145"/>
    </location>
</feature>
<dbReference type="InterPro" id="IPR036259">
    <property type="entry name" value="MFS_trans_sf"/>
</dbReference>
<dbReference type="InterPro" id="IPR011701">
    <property type="entry name" value="MFS"/>
</dbReference>
<feature type="transmembrane region" description="Helical" evidence="4">
    <location>
        <begin position="369"/>
        <end position="386"/>
    </location>
</feature>
<protein>
    <recommendedName>
        <fullName evidence="5">Major facilitator superfamily (MFS) profile domain-containing protein</fullName>
    </recommendedName>
</protein>
<feature type="transmembrane region" description="Helical" evidence="4">
    <location>
        <begin position="392"/>
        <end position="417"/>
    </location>
</feature>
<name>A0A3M4QSI4_9PSED</name>
<sequence length="558" mass="59161">MGETPMSTSTAAGSTAAKPAFLSKERIIAKPGFNRWLVPPAALAIHLCIGMAYGFSVFWLPLSKALGITAPVACAPDMSFIAQVFSSQCDWPISMLGWIYTLFFIFLGCSAAIWGGWLEHAGPRKAGVVSALCWCGGLLISALGIYTHQIWLMWIGSGVIGGIGLGLGYISPVSTLIKWFPDKRGMATGMAIMGFGGGAMVGAPLAAALMGHFASPTSVGVWQSFVVMAVIYFVFMIGGALSYRVPPTGWKPEGWTAPAKKASNAMITHRHVHVNVAWKTPQFRLVWLVLCLNVSAGIGILGMASPLLQEVFGGKLLGVDVPFGQLDAGQLASIAAIAAGFTGLLSLFNIGGRFFWASFSDYLGRKNTYFVFFALGFALYALIPNLGHLGNVALFVAAFCIILSMYGGGFATVPAYLADLFGTQMVGAIHGRLLTAWAAAGVLGPVLVNYLREYQLSIGVPRAAAYDITLYILAGLLVLGFLCNLLVRPVADKYFMTDAELAAEQALGHDKGADASTSLEWKAAPGTVPMAIAAWLVVGIPLAWGVWVTLQKTAVLFH</sequence>
<feature type="transmembrane region" description="Helical" evidence="4">
    <location>
        <begin position="220"/>
        <end position="241"/>
    </location>
</feature>
<evidence type="ECO:0000259" key="5">
    <source>
        <dbReference type="PROSITE" id="PS50850"/>
    </source>
</evidence>
<dbReference type="InterPro" id="IPR020846">
    <property type="entry name" value="MFS_dom"/>
</dbReference>